<organism evidence="2 3">
    <name type="scientific">Cucumis melo var. makuwa</name>
    <name type="common">Oriental melon</name>
    <dbReference type="NCBI Taxonomy" id="1194695"/>
    <lineage>
        <taxon>Eukaryota</taxon>
        <taxon>Viridiplantae</taxon>
        <taxon>Streptophyta</taxon>
        <taxon>Embryophyta</taxon>
        <taxon>Tracheophyta</taxon>
        <taxon>Spermatophyta</taxon>
        <taxon>Magnoliopsida</taxon>
        <taxon>eudicotyledons</taxon>
        <taxon>Gunneridae</taxon>
        <taxon>Pentapetalae</taxon>
        <taxon>rosids</taxon>
        <taxon>fabids</taxon>
        <taxon>Cucurbitales</taxon>
        <taxon>Cucurbitaceae</taxon>
        <taxon>Benincaseae</taxon>
        <taxon>Cucumis</taxon>
    </lineage>
</organism>
<gene>
    <name evidence="2" type="ORF">E5676_scaffold177G001050</name>
</gene>
<reference evidence="2 3" key="1">
    <citation type="submission" date="2019-08" db="EMBL/GenBank/DDBJ databases">
        <title>Draft genome sequences of two oriental melons (Cucumis melo L. var makuwa).</title>
        <authorList>
            <person name="Kwon S.-Y."/>
        </authorList>
    </citation>
    <scope>NUCLEOTIDE SEQUENCE [LARGE SCALE GENOMIC DNA]</scope>
    <source>
        <strain evidence="3">cv. Chang Bougi</strain>
        <tissue evidence="2">Leaf</tissue>
    </source>
</reference>
<keyword evidence="2" id="KW-0378">Hydrolase</keyword>
<evidence type="ECO:0000256" key="1">
    <source>
        <dbReference type="SAM" id="MobiDB-lite"/>
    </source>
</evidence>
<sequence>MNTRLNLTMRAMANQVPIGGVVPVTKVKVPEPKPLCGVRDAKALENFIFDLEQYFKTTNTVTDEAKVTLAMMHLCEDAKLWWRSRYMDIQEGRLKPWAKTKLYEQRIQDLTSAYPAVKRLFDLASDSQDVRRHQSSLRRMNRNSRSSSPKDAGGGKHSGRDCRPYLSNTENTWRRPNNPKLT</sequence>
<feature type="region of interest" description="Disordered" evidence="1">
    <location>
        <begin position="131"/>
        <end position="182"/>
    </location>
</feature>
<evidence type="ECO:0000313" key="2">
    <source>
        <dbReference type="EMBL" id="TYK11931.1"/>
    </source>
</evidence>
<accession>A0A5D3CJE2</accession>
<dbReference type="GO" id="GO:0006508">
    <property type="term" value="P:proteolysis"/>
    <property type="evidence" value="ECO:0007669"/>
    <property type="project" value="UniProtKB-KW"/>
</dbReference>
<name>A0A5D3CJE2_CUCMM</name>
<dbReference type="EMBL" id="SSTD01010378">
    <property type="protein sequence ID" value="TYK11931.1"/>
    <property type="molecule type" value="Genomic_DNA"/>
</dbReference>
<dbReference type="GO" id="GO:0008233">
    <property type="term" value="F:peptidase activity"/>
    <property type="evidence" value="ECO:0007669"/>
    <property type="project" value="UniProtKB-KW"/>
</dbReference>
<feature type="compositionally biased region" description="Basic residues" evidence="1">
    <location>
        <begin position="133"/>
        <end position="142"/>
    </location>
</feature>
<protein>
    <submittedName>
        <fullName evidence="2">Senescence-specific cysteine protease sag39</fullName>
    </submittedName>
</protein>
<feature type="compositionally biased region" description="Polar residues" evidence="1">
    <location>
        <begin position="166"/>
        <end position="182"/>
    </location>
</feature>
<comment type="caution">
    <text evidence="2">The sequence shown here is derived from an EMBL/GenBank/DDBJ whole genome shotgun (WGS) entry which is preliminary data.</text>
</comment>
<keyword evidence="2" id="KW-0645">Protease</keyword>
<dbReference type="AlphaFoldDB" id="A0A5D3CJE2"/>
<dbReference type="Proteomes" id="UP000321947">
    <property type="component" value="Unassembled WGS sequence"/>
</dbReference>
<proteinExistence type="predicted"/>
<evidence type="ECO:0000313" key="3">
    <source>
        <dbReference type="Proteomes" id="UP000321947"/>
    </source>
</evidence>